<proteinExistence type="predicted"/>
<dbReference type="Pfam" id="PF00520">
    <property type="entry name" value="Ion_trans"/>
    <property type="match status" value="1"/>
</dbReference>
<evidence type="ECO:0000256" key="3">
    <source>
        <dbReference type="ARBA" id="ARBA00022538"/>
    </source>
</evidence>
<dbReference type="InterPro" id="IPR018488">
    <property type="entry name" value="cNMP-bd_CS"/>
</dbReference>
<name>A0AAD1UJT7_EUPCR</name>
<dbReference type="GO" id="GO:0042391">
    <property type="term" value="P:regulation of membrane potential"/>
    <property type="evidence" value="ECO:0007669"/>
    <property type="project" value="TreeGrafter"/>
</dbReference>
<dbReference type="InterPro" id="IPR018490">
    <property type="entry name" value="cNMP-bd_dom_sf"/>
</dbReference>
<evidence type="ECO:0000256" key="5">
    <source>
        <dbReference type="ARBA" id="ARBA00022826"/>
    </source>
</evidence>
<comment type="subcellular location">
    <subcellularLocation>
        <location evidence="1">Membrane</location>
        <topology evidence="1">Multi-pass membrane protein</topology>
    </subcellularLocation>
</comment>
<dbReference type="GO" id="GO:0034702">
    <property type="term" value="C:monoatomic ion channel complex"/>
    <property type="evidence" value="ECO:0007669"/>
    <property type="project" value="UniProtKB-KW"/>
</dbReference>
<keyword evidence="10 13" id="KW-0472">Membrane</keyword>
<feature type="compositionally biased region" description="Acidic residues" evidence="12">
    <location>
        <begin position="1"/>
        <end position="14"/>
    </location>
</feature>
<dbReference type="PANTHER" id="PTHR10217:SF435">
    <property type="entry name" value="POTASSIUM VOLTAGE-GATED CHANNEL PROTEIN EAG"/>
    <property type="match status" value="1"/>
</dbReference>
<evidence type="ECO:0000256" key="11">
    <source>
        <dbReference type="ARBA" id="ARBA00023303"/>
    </source>
</evidence>
<dbReference type="InterPro" id="IPR003938">
    <property type="entry name" value="K_chnl_volt-dep_EAG/ELK/ERG"/>
</dbReference>
<keyword evidence="2" id="KW-0813">Transport</keyword>
<keyword evidence="5" id="KW-0631">Potassium channel</keyword>
<dbReference type="Pfam" id="PF00027">
    <property type="entry name" value="cNMP_binding"/>
    <property type="match status" value="2"/>
</dbReference>
<dbReference type="SUPFAM" id="SSF81324">
    <property type="entry name" value="Voltage-gated potassium channels"/>
    <property type="match status" value="1"/>
</dbReference>
<evidence type="ECO:0000313" key="16">
    <source>
        <dbReference type="Proteomes" id="UP001295684"/>
    </source>
</evidence>
<gene>
    <name evidence="15" type="ORF">ECRASSUSDP1_LOCUS9831</name>
</gene>
<dbReference type="PRINTS" id="PR01463">
    <property type="entry name" value="EAGCHANLFMLY"/>
</dbReference>
<dbReference type="Gene3D" id="1.10.287.70">
    <property type="match status" value="1"/>
</dbReference>
<evidence type="ECO:0000256" key="2">
    <source>
        <dbReference type="ARBA" id="ARBA00022448"/>
    </source>
</evidence>
<dbReference type="PROSITE" id="PS00889">
    <property type="entry name" value="CNMP_BINDING_2"/>
    <property type="match status" value="1"/>
</dbReference>
<feature type="region of interest" description="Disordered" evidence="12">
    <location>
        <begin position="1"/>
        <end position="45"/>
    </location>
</feature>
<dbReference type="InterPro" id="IPR050818">
    <property type="entry name" value="KCNH_animal-type"/>
</dbReference>
<dbReference type="PROSITE" id="PS00888">
    <property type="entry name" value="CNMP_BINDING_1"/>
    <property type="match status" value="1"/>
</dbReference>
<dbReference type="SMART" id="SM00100">
    <property type="entry name" value="cNMP"/>
    <property type="match status" value="2"/>
</dbReference>
<feature type="transmembrane region" description="Helical" evidence="13">
    <location>
        <begin position="135"/>
        <end position="154"/>
    </location>
</feature>
<dbReference type="Proteomes" id="UP001295684">
    <property type="component" value="Unassembled WGS sequence"/>
</dbReference>
<evidence type="ECO:0000259" key="14">
    <source>
        <dbReference type="PROSITE" id="PS50042"/>
    </source>
</evidence>
<evidence type="ECO:0000256" key="8">
    <source>
        <dbReference type="ARBA" id="ARBA00022989"/>
    </source>
</evidence>
<keyword evidence="8 13" id="KW-1133">Transmembrane helix</keyword>
<keyword evidence="3" id="KW-0633">Potassium transport</keyword>
<evidence type="ECO:0000256" key="4">
    <source>
        <dbReference type="ARBA" id="ARBA00022692"/>
    </source>
</evidence>
<reference evidence="15" key="1">
    <citation type="submission" date="2023-07" db="EMBL/GenBank/DDBJ databases">
        <authorList>
            <consortium name="AG Swart"/>
            <person name="Singh M."/>
            <person name="Singh A."/>
            <person name="Seah K."/>
            <person name="Emmerich C."/>
        </authorList>
    </citation>
    <scope>NUCLEOTIDE SEQUENCE</scope>
    <source>
        <strain evidence="15">DP1</strain>
    </source>
</reference>
<dbReference type="Gene3D" id="2.60.120.10">
    <property type="entry name" value="Jelly Rolls"/>
    <property type="match status" value="2"/>
</dbReference>
<evidence type="ECO:0000256" key="9">
    <source>
        <dbReference type="ARBA" id="ARBA00023065"/>
    </source>
</evidence>
<evidence type="ECO:0000256" key="10">
    <source>
        <dbReference type="ARBA" id="ARBA00023136"/>
    </source>
</evidence>
<dbReference type="PANTHER" id="PTHR10217">
    <property type="entry name" value="VOLTAGE AND LIGAND GATED POTASSIUM CHANNEL"/>
    <property type="match status" value="1"/>
</dbReference>
<feature type="transmembrane region" description="Helical" evidence="13">
    <location>
        <begin position="275"/>
        <end position="293"/>
    </location>
</feature>
<dbReference type="EMBL" id="CAMPGE010009671">
    <property type="protein sequence ID" value="CAI2368538.1"/>
    <property type="molecule type" value="Genomic_DNA"/>
</dbReference>
<sequence>MDPLEEFNSSDEKDENFLSSDFKSQRKRRMSRRNNFFEPGTKFGNQKNYRKSSLFADSPVVKSARKLIRSQTKLRNYDKKMSEMSFDNDRLEIVSNTNSNPNTNREKNDDEHLIPTKRKCSLFMLQNRSKKRIRWDLFIMLLATWNCFSVPYNVAFDSTVFPGILSDILNWFIDIFFMLDILMNFRTTINDDETGGEISDPFKIAFNYLKGKFWIDLLASIPFDFFSVLFISSSNNFILQLFGLLKLVRILRLSRLITYMNLQDDVKMSLKLGKLIFFLIMYIHCIGCLWFFIAKQNETWMPPLDYVWVETHIYTENAFHQYCNSLYHAMLMLGGNDIGPRGSFQLAFITSLLFAGAIINANIFGNIAVLLQQLNRKATKFQEKVENANAAMKNLSIPSKIQFEVQRYLDYTQSTSDHQQELKNFLGLIPPSLSELVVKHISEQALNKNEVFQNNSNILDSILTELVPCQYTPEDAIVRQGEKAENIYFLCKGECDVLVTDQSLKESFVKELHQGAYFGEIALLKNCRRTATVKSKNFTTLVSLDSQSFLEMVSVNPDIAESMNKHIKVSYKDRWKKFIKRALCSIEYFSGPTSDEIIEALAYKLEILNINKDTTIFQNGKPCTEIYIVAHGEVNIYIKNSQVKDSYLDMVYQGCSIGSYSVLTGDDYSITGKAKTDCTLLKLTYNTLEELRNKFDELDYILSEFEDYIEAEGLPFCDFKLYRAGFMKMKPLKKFQIGIRRIIQIVKSHKTHNITRMFNKIQDDNKKAREDKNKTKKAIVLRKASVNPMAAAKMADSERKDPKYSFLSSKIDKLTRIVEKQHEIIQDLRNDIREKFGLEKLKTEYANDVGKSSHDFSSEYSDDSTFNKKFIRNKSKNDNPERSLSQFSHKNKFKKKKSEVDNSKNFPEIKIENISKRTVSQALPMAKKLPKEIRLNKNINQVILDPPKKVQFGSSNTIKSSLEINKVEEYIENDDKLLKGSQTFTDKSQCIDKDQNQNQTGENLNNTEMEMENLLIDDEVELPDNMKRLTTDEINDILTQNLKCPTILGSPLVPTSLA</sequence>
<dbReference type="GO" id="GO:0005249">
    <property type="term" value="F:voltage-gated potassium channel activity"/>
    <property type="evidence" value="ECO:0007669"/>
    <property type="project" value="InterPro"/>
</dbReference>
<evidence type="ECO:0000256" key="1">
    <source>
        <dbReference type="ARBA" id="ARBA00004141"/>
    </source>
</evidence>
<dbReference type="SUPFAM" id="SSF51206">
    <property type="entry name" value="cAMP-binding domain-like"/>
    <property type="match status" value="2"/>
</dbReference>
<organism evidence="15 16">
    <name type="scientific">Euplotes crassus</name>
    <dbReference type="NCBI Taxonomy" id="5936"/>
    <lineage>
        <taxon>Eukaryota</taxon>
        <taxon>Sar</taxon>
        <taxon>Alveolata</taxon>
        <taxon>Ciliophora</taxon>
        <taxon>Intramacronucleata</taxon>
        <taxon>Spirotrichea</taxon>
        <taxon>Hypotrichia</taxon>
        <taxon>Euplotida</taxon>
        <taxon>Euplotidae</taxon>
        <taxon>Moneuplotes</taxon>
    </lineage>
</organism>
<evidence type="ECO:0000256" key="6">
    <source>
        <dbReference type="ARBA" id="ARBA00022882"/>
    </source>
</evidence>
<dbReference type="InterPro" id="IPR014710">
    <property type="entry name" value="RmlC-like_jellyroll"/>
</dbReference>
<evidence type="ECO:0000256" key="12">
    <source>
        <dbReference type="SAM" id="MobiDB-lite"/>
    </source>
</evidence>
<accession>A0AAD1UJT7</accession>
<keyword evidence="6" id="KW-0851">Voltage-gated channel</keyword>
<dbReference type="CDD" id="cd00038">
    <property type="entry name" value="CAP_ED"/>
    <property type="match status" value="2"/>
</dbReference>
<feature type="domain" description="Cyclic nucleotide-binding" evidence="14">
    <location>
        <begin position="459"/>
        <end position="570"/>
    </location>
</feature>
<feature type="region of interest" description="Disordered" evidence="12">
    <location>
        <begin position="872"/>
        <end position="901"/>
    </location>
</feature>
<dbReference type="InterPro" id="IPR000595">
    <property type="entry name" value="cNMP-bd_dom"/>
</dbReference>
<dbReference type="AlphaFoldDB" id="A0AAD1UJT7"/>
<dbReference type="InterPro" id="IPR005821">
    <property type="entry name" value="Ion_trans_dom"/>
</dbReference>
<feature type="transmembrane region" description="Helical" evidence="13">
    <location>
        <begin position="237"/>
        <end position="254"/>
    </location>
</feature>
<keyword evidence="11" id="KW-0407">Ion channel</keyword>
<evidence type="ECO:0000256" key="7">
    <source>
        <dbReference type="ARBA" id="ARBA00022958"/>
    </source>
</evidence>
<keyword evidence="4 13" id="KW-0812">Transmembrane</keyword>
<protein>
    <recommendedName>
        <fullName evidence="14">Cyclic nucleotide-binding domain-containing protein</fullName>
    </recommendedName>
</protein>
<dbReference type="GO" id="GO:0005886">
    <property type="term" value="C:plasma membrane"/>
    <property type="evidence" value="ECO:0007669"/>
    <property type="project" value="TreeGrafter"/>
</dbReference>
<feature type="domain" description="Cyclic nucleotide-binding" evidence="14">
    <location>
        <begin position="596"/>
        <end position="691"/>
    </location>
</feature>
<keyword evidence="7" id="KW-0630">Potassium</keyword>
<dbReference type="PROSITE" id="PS50042">
    <property type="entry name" value="CNMP_BINDING_3"/>
    <property type="match status" value="2"/>
</dbReference>
<keyword evidence="16" id="KW-1185">Reference proteome</keyword>
<dbReference type="Gene3D" id="1.10.287.630">
    <property type="entry name" value="Helix hairpin bin"/>
    <property type="match status" value="1"/>
</dbReference>
<keyword evidence="9" id="KW-0406">Ion transport</keyword>
<evidence type="ECO:0000313" key="15">
    <source>
        <dbReference type="EMBL" id="CAI2368538.1"/>
    </source>
</evidence>
<evidence type="ECO:0000256" key="13">
    <source>
        <dbReference type="SAM" id="Phobius"/>
    </source>
</evidence>
<comment type="caution">
    <text evidence="15">The sequence shown here is derived from an EMBL/GenBank/DDBJ whole genome shotgun (WGS) entry which is preliminary data.</text>
</comment>